<dbReference type="EMBL" id="JAIZAY010000016">
    <property type="protein sequence ID" value="KAJ8026975.1"/>
    <property type="molecule type" value="Genomic_DNA"/>
</dbReference>
<feature type="transmembrane region" description="Helical" evidence="9">
    <location>
        <begin position="16"/>
        <end position="40"/>
    </location>
</feature>
<evidence type="ECO:0000256" key="4">
    <source>
        <dbReference type="ARBA" id="ARBA00022692"/>
    </source>
</evidence>
<protein>
    <recommendedName>
        <fullName evidence="9">Carbohydrate sulfotransferase</fullName>
        <ecNumber evidence="9">2.8.2.-</ecNumber>
    </recommendedName>
</protein>
<keyword evidence="9" id="KW-0735">Signal-anchor</keyword>
<evidence type="ECO:0000256" key="7">
    <source>
        <dbReference type="ARBA" id="ARBA00023136"/>
    </source>
</evidence>
<evidence type="ECO:0000256" key="8">
    <source>
        <dbReference type="ARBA" id="ARBA00023180"/>
    </source>
</evidence>
<gene>
    <name evidence="10" type="ORF">HOLleu_31970</name>
</gene>
<evidence type="ECO:0000256" key="5">
    <source>
        <dbReference type="ARBA" id="ARBA00022989"/>
    </source>
</evidence>
<dbReference type="InterPro" id="IPR018011">
    <property type="entry name" value="Carb_sulfotrans_8-10"/>
</dbReference>
<dbReference type="GO" id="GO:0000139">
    <property type="term" value="C:Golgi membrane"/>
    <property type="evidence" value="ECO:0007669"/>
    <property type="project" value="UniProtKB-SubCell"/>
</dbReference>
<keyword evidence="8 9" id="KW-0325">Glycoprotein</keyword>
<evidence type="ECO:0000313" key="11">
    <source>
        <dbReference type="Proteomes" id="UP001152320"/>
    </source>
</evidence>
<dbReference type="GO" id="GO:0008146">
    <property type="term" value="F:sulfotransferase activity"/>
    <property type="evidence" value="ECO:0007669"/>
    <property type="project" value="InterPro"/>
</dbReference>
<evidence type="ECO:0000256" key="3">
    <source>
        <dbReference type="ARBA" id="ARBA00022679"/>
    </source>
</evidence>
<reference evidence="10" key="1">
    <citation type="submission" date="2021-10" db="EMBL/GenBank/DDBJ databases">
        <title>Tropical sea cucumber genome reveals ecological adaptation and Cuvierian tubules defense mechanism.</title>
        <authorList>
            <person name="Chen T."/>
        </authorList>
    </citation>
    <scope>NUCLEOTIDE SEQUENCE</scope>
    <source>
        <strain evidence="10">Nanhai2018</strain>
        <tissue evidence="10">Muscle</tissue>
    </source>
</reference>
<dbReference type="OrthoDB" id="2019940at2759"/>
<dbReference type="Proteomes" id="UP001152320">
    <property type="component" value="Chromosome 16"/>
</dbReference>
<evidence type="ECO:0000256" key="6">
    <source>
        <dbReference type="ARBA" id="ARBA00023034"/>
    </source>
</evidence>
<accession>A0A9Q1BHL9</accession>
<dbReference type="GO" id="GO:0016051">
    <property type="term" value="P:carbohydrate biosynthetic process"/>
    <property type="evidence" value="ECO:0007669"/>
    <property type="project" value="InterPro"/>
</dbReference>
<proteinExistence type="inferred from homology"/>
<dbReference type="InterPro" id="IPR005331">
    <property type="entry name" value="Sulfotransferase"/>
</dbReference>
<dbReference type="AlphaFoldDB" id="A0A9Q1BHL9"/>
<organism evidence="10 11">
    <name type="scientific">Holothuria leucospilota</name>
    <name type="common">Black long sea cucumber</name>
    <name type="synonym">Mertensiothuria leucospilota</name>
    <dbReference type="NCBI Taxonomy" id="206669"/>
    <lineage>
        <taxon>Eukaryota</taxon>
        <taxon>Metazoa</taxon>
        <taxon>Echinodermata</taxon>
        <taxon>Eleutherozoa</taxon>
        <taxon>Echinozoa</taxon>
        <taxon>Holothuroidea</taxon>
        <taxon>Aspidochirotacea</taxon>
        <taxon>Aspidochirotida</taxon>
        <taxon>Holothuriidae</taxon>
        <taxon>Holothuria</taxon>
    </lineage>
</organism>
<keyword evidence="6 9" id="KW-0333">Golgi apparatus</keyword>
<keyword evidence="7 9" id="KW-0472">Membrane</keyword>
<keyword evidence="3 9" id="KW-0808">Transferase</keyword>
<dbReference type="Pfam" id="PF03567">
    <property type="entry name" value="Sulfotransfer_2"/>
    <property type="match status" value="1"/>
</dbReference>
<comment type="caution">
    <text evidence="10">The sequence shown here is derived from an EMBL/GenBank/DDBJ whole genome shotgun (WGS) entry which is preliminary data.</text>
</comment>
<dbReference type="PANTHER" id="PTHR12137:SF54">
    <property type="entry name" value="CARBOHYDRATE SULFOTRANSFERASE"/>
    <property type="match status" value="1"/>
</dbReference>
<keyword evidence="5 9" id="KW-1133">Transmembrane helix</keyword>
<dbReference type="EC" id="2.8.2.-" evidence="9"/>
<name>A0A9Q1BHL9_HOLLE</name>
<keyword evidence="11" id="KW-1185">Reference proteome</keyword>
<comment type="subcellular location">
    <subcellularLocation>
        <location evidence="1 9">Golgi apparatus membrane</location>
        <topology evidence="1 9">Single-pass type II membrane protein</topology>
    </subcellularLocation>
</comment>
<evidence type="ECO:0000256" key="9">
    <source>
        <dbReference type="RuleBase" id="RU364020"/>
    </source>
</evidence>
<evidence type="ECO:0000313" key="10">
    <source>
        <dbReference type="EMBL" id="KAJ8026975.1"/>
    </source>
</evidence>
<sequence length="374" mass="43918">MAVRRLPYFLFSKRTLFNLIIIVGVGTFLLSVFSMTDILVLSRKNRYSSATTKMSIEELFMKPNAKPVSLYKATTNDPTDDDPEVKEKKVAEFNNRLSEKCEKLDMTSQYNSSLAMQKVVRKLQHIFVVDDYKLLFCYVPKVACTNWKRLLLILKGVPNMTNTKDHMQIHISADANLRTLSSFPFEQAMFRLQNYTKVMFVREPFTRLLSAYRDKLEKTGRIDSSRFRRDWGARMKNIHVPAGTEFDVTFYDFASYLADPKNLLNKYEDEHWSPIFSLCQPCAVKYDFIGKMENLQRDTLYALTKVVQSNIDLKLLNSTNFTNSSDVKLLQKYFSLIPVQTVRDLYKKYRPDFELFDYPFPWFAIDDFYFSQKK</sequence>
<keyword evidence="9" id="KW-0119">Carbohydrate metabolism</keyword>
<comment type="similarity">
    <text evidence="2 9">Belongs to the sulfotransferase 2 family.</text>
</comment>
<evidence type="ECO:0000256" key="1">
    <source>
        <dbReference type="ARBA" id="ARBA00004323"/>
    </source>
</evidence>
<keyword evidence="4 9" id="KW-0812">Transmembrane</keyword>
<evidence type="ECO:0000256" key="2">
    <source>
        <dbReference type="ARBA" id="ARBA00006339"/>
    </source>
</evidence>
<dbReference type="PANTHER" id="PTHR12137">
    <property type="entry name" value="CARBOHYDRATE SULFOTRANSFERASE"/>
    <property type="match status" value="1"/>
</dbReference>